<dbReference type="InterPro" id="IPR024455">
    <property type="entry name" value="Phage_capsid"/>
</dbReference>
<dbReference type="NCBIfam" id="TIGR01554">
    <property type="entry name" value="major_cap_HK97"/>
    <property type="match status" value="1"/>
</dbReference>
<protein>
    <recommendedName>
        <fullName evidence="2">Phage capsid-like C-terminal domain-containing protein</fullName>
    </recommendedName>
</protein>
<comment type="subcellular location">
    <subcellularLocation>
        <location evidence="1">Virion</location>
    </subcellularLocation>
</comment>
<name>A0A7I8D8J1_9BACL</name>
<feature type="domain" description="Phage capsid-like C-terminal" evidence="2">
    <location>
        <begin position="141"/>
        <end position="412"/>
    </location>
</feature>
<evidence type="ECO:0000313" key="3">
    <source>
        <dbReference type="EMBL" id="BCJ86458.1"/>
    </source>
</evidence>
<reference evidence="3 4" key="1">
    <citation type="submission" date="2020-08" db="EMBL/GenBank/DDBJ databases">
        <title>Complete Genome Sequence of Effusibacillus dendaii Strain skT53, Isolated from Farmland soil.</title>
        <authorList>
            <person name="Konishi T."/>
            <person name="Kawasaki H."/>
        </authorList>
    </citation>
    <scope>NUCLEOTIDE SEQUENCE [LARGE SCALE GENOMIC DNA]</scope>
    <source>
        <strain evidence="4">skT53</strain>
    </source>
</reference>
<dbReference type="Gene3D" id="3.30.2400.10">
    <property type="entry name" value="Major capsid protein gp5"/>
    <property type="match status" value="1"/>
</dbReference>
<organism evidence="3 4">
    <name type="scientific">Effusibacillus dendaii</name>
    <dbReference type="NCBI Taxonomy" id="2743772"/>
    <lineage>
        <taxon>Bacteria</taxon>
        <taxon>Bacillati</taxon>
        <taxon>Bacillota</taxon>
        <taxon>Bacilli</taxon>
        <taxon>Bacillales</taxon>
        <taxon>Alicyclobacillaceae</taxon>
        <taxon>Effusibacillus</taxon>
    </lineage>
</organism>
<proteinExistence type="predicted"/>
<dbReference type="SUPFAM" id="SSF56563">
    <property type="entry name" value="Major capsid protein gp5"/>
    <property type="match status" value="1"/>
</dbReference>
<accession>A0A7I8D8J1</accession>
<dbReference type="AlphaFoldDB" id="A0A7I8D8J1"/>
<evidence type="ECO:0000313" key="4">
    <source>
        <dbReference type="Proteomes" id="UP000593802"/>
    </source>
</evidence>
<dbReference type="InterPro" id="IPR054612">
    <property type="entry name" value="Phage_capsid-like_C"/>
</dbReference>
<gene>
    <name evidence="3" type="ORF">skT53_14430</name>
</gene>
<keyword evidence="4" id="KW-1185">Reference proteome</keyword>
<sequence>MEVLKVRNIIEMRQQRAALVQQARDILNKAESENRDLTAEETQEYDRIMADVDRRAAEIEREERLQGIENELTRSSRTVVVDPNAVPNQQRADQKLHETDEYRSAFWQAVRQGQNALDHEQVRMLLDPEVRALVTQTNTAGGYLVPNEFERTLVEKLLPFNVMRGLATVITTSSGTTQIPVESDFGTAQWIGEGAAYTDTDSTFAQVTLSAYKLTTMIKVSEELLNDSAFNIDNYVASAFARRMGTTEEAAFVNGDGTGKPTGVVSGATQGKVGATGQTTSVTVDDIIDLYHSLKRPYRPTATWMLADATAKAIRKLKDSTGQFIWQPGLQAGQPDRLLSRPVAISDNVPAMAASAKSILFGDFSYYWIADRQGTVMQRLSELYAANGQVGFRMFKRTDGKLILPEAVVYYQNSAT</sequence>
<evidence type="ECO:0000259" key="2">
    <source>
        <dbReference type="Pfam" id="PF05065"/>
    </source>
</evidence>
<evidence type="ECO:0000256" key="1">
    <source>
        <dbReference type="ARBA" id="ARBA00004328"/>
    </source>
</evidence>
<dbReference type="Pfam" id="PF05065">
    <property type="entry name" value="Phage_capsid"/>
    <property type="match status" value="1"/>
</dbReference>
<dbReference type="Gene3D" id="3.30.2320.10">
    <property type="entry name" value="hypothetical protein PF0899 domain"/>
    <property type="match status" value="1"/>
</dbReference>
<dbReference type="KEGG" id="eff:skT53_14430"/>
<dbReference type="EMBL" id="AP023366">
    <property type="protein sequence ID" value="BCJ86458.1"/>
    <property type="molecule type" value="Genomic_DNA"/>
</dbReference>
<dbReference type="Proteomes" id="UP000593802">
    <property type="component" value="Chromosome"/>
</dbReference>